<dbReference type="CDD" id="cd10210">
    <property type="entry name" value="ASKHA_NBD_Arp6"/>
    <property type="match status" value="1"/>
</dbReference>
<accession>A0A9P8Q758</accession>
<evidence type="ECO:0000256" key="5">
    <source>
        <dbReference type="ARBA" id="ARBA00025222"/>
    </source>
</evidence>
<keyword evidence="4" id="KW-0963">Cytoplasm</keyword>
<dbReference type="InterPro" id="IPR043129">
    <property type="entry name" value="ATPase_NBD"/>
</dbReference>
<reference evidence="8" key="1">
    <citation type="journal article" date="2021" name="Open Biol.">
        <title>Shared evolutionary footprints suggest mitochondrial oxidative damage underlies multiple complex I losses in fungi.</title>
        <authorList>
            <person name="Schikora-Tamarit M.A."/>
            <person name="Marcet-Houben M."/>
            <person name="Nosek J."/>
            <person name="Gabaldon T."/>
        </authorList>
    </citation>
    <scope>NUCLEOTIDE SEQUENCE</scope>
    <source>
        <strain evidence="8">CBS2887</strain>
    </source>
</reference>
<name>A0A9P8Q758_WICPI</name>
<dbReference type="Proteomes" id="UP000774326">
    <property type="component" value="Unassembled WGS sequence"/>
</dbReference>
<dbReference type="OrthoDB" id="6220758at2759"/>
<evidence type="ECO:0000313" key="9">
    <source>
        <dbReference type="Proteomes" id="UP000774326"/>
    </source>
</evidence>
<dbReference type="Gene3D" id="3.90.640.10">
    <property type="entry name" value="Actin, Chain A, domain 4"/>
    <property type="match status" value="1"/>
</dbReference>
<evidence type="ECO:0000256" key="7">
    <source>
        <dbReference type="ARBA" id="ARBA00073820"/>
    </source>
</evidence>
<evidence type="ECO:0000256" key="6">
    <source>
        <dbReference type="ARBA" id="ARBA00063309"/>
    </source>
</evidence>
<evidence type="ECO:0000256" key="2">
    <source>
        <dbReference type="ARBA" id="ARBA00005665"/>
    </source>
</evidence>
<evidence type="ECO:0000313" key="8">
    <source>
        <dbReference type="EMBL" id="KAH3684089.1"/>
    </source>
</evidence>
<dbReference type="AlphaFoldDB" id="A0A9P8Q758"/>
<proteinExistence type="inferred from homology"/>
<dbReference type="GO" id="GO:0005634">
    <property type="term" value="C:nucleus"/>
    <property type="evidence" value="ECO:0007669"/>
    <property type="project" value="UniProtKB-ARBA"/>
</dbReference>
<dbReference type="GO" id="GO:0005737">
    <property type="term" value="C:cytoplasm"/>
    <property type="evidence" value="ECO:0007669"/>
    <property type="project" value="UniProtKB-SubCell"/>
</dbReference>
<gene>
    <name evidence="8" type="ORF">WICPIJ_004938</name>
</gene>
<dbReference type="Pfam" id="PF00022">
    <property type="entry name" value="Actin"/>
    <property type="match status" value="1"/>
</dbReference>
<comment type="subunit">
    <text evidence="6">Component of the SWR1 chromatin remodeling complex.</text>
</comment>
<comment type="function">
    <text evidence="5">Component of the SWR1 complex which mediates the ATP-dependent exchange of histone H2A for the H2A variant HZT1 leading to transcriptional regulation of selected genes by chromatin remodeling. Involved in chromosome stability.</text>
</comment>
<comment type="similarity">
    <text evidence="2">Belongs to the actin family. ARP6 subfamily.</text>
</comment>
<evidence type="ECO:0000256" key="4">
    <source>
        <dbReference type="ARBA" id="ARBA00022490"/>
    </source>
</evidence>
<dbReference type="EMBL" id="JAEUBG010002734">
    <property type="protein sequence ID" value="KAH3684089.1"/>
    <property type="molecule type" value="Genomic_DNA"/>
</dbReference>
<comment type="subcellular location">
    <subcellularLocation>
        <location evidence="1">Cytoplasm</location>
    </subcellularLocation>
</comment>
<organism evidence="8 9">
    <name type="scientific">Wickerhamomyces pijperi</name>
    <name type="common">Yeast</name>
    <name type="synonym">Pichia pijperi</name>
    <dbReference type="NCBI Taxonomy" id="599730"/>
    <lineage>
        <taxon>Eukaryota</taxon>
        <taxon>Fungi</taxon>
        <taxon>Dikarya</taxon>
        <taxon>Ascomycota</taxon>
        <taxon>Saccharomycotina</taxon>
        <taxon>Saccharomycetes</taxon>
        <taxon>Phaffomycetales</taxon>
        <taxon>Wickerhamomycetaceae</taxon>
        <taxon>Wickerhamomyces</taxon>
    </lineage>
</organism>
<sequence>MSTIIIDNGSYEIKIGHASNGVESVKTLQNSIIRTKDKRLLISNQLSTINDISGVQFKRPIERGQLVSWEVEKMIWDYAFESTDVGLNIDTFHDKDLILSEAPFTIPQMSMNSDQVVFEEYGFNSLYKSPVGGFVPFNQQNNEKIYIPSTESVGETAVTAVETGSYSDYQLVIDSGFNATWIIPMVKGVIYWRGVKKLDIGGRFLSGVLREQISFRHYNVTDETVLINNIKNESCFVSLDYNESLKKIKAKGSNKQDHVIEYVLPDFNTTTQGYVLTPELKEKYKPQSQQILKLYDERFTAPETLFHPEIVDVFNKAGIVETIIDSINTLPEIVRPLIVANIVMIGGNCNMRGFEQRLLNELKIVLPVEWEVRIGKPSNPSTYGRECASVFSQTESYQKVKITKKDYEEHGPHWVHKRFGYSL</sequence>
<reference evidence="8" key="2">
    <citation type="submission" date="2021-01" db="EMBL/GenBank/DDBJ databases">
        <authorList>
            <person name="Schikora-Tamarit M.A."/>
        </authorList>
    </citation>
    <scope>NUCLEOTIDE SEQUENCE</scope>
    <source>
        <strain evidence="8">CBS2887</strain>
    </source>
</reference>
<dbReference type="Gene3D" id="3.30.420.40">
    <property type="match status" value="2"/>
</dbReference>
<dbReference type="InterPro" id="IPR004000">
    <property type="entry name" value="Actin"/>
</dbReference>
<keyword evidence="9" id="KW-1185">Reference proteome</keyword>
<evidence type="ECO:0000256" key="3">
    <source>
        <dbReference type="ARBA" id="ARBA00018633"/>
    </source>
</evidence>
<dbReference type="PANTHER" id="PTHR11937">
    <property type="entry name" value="ACTIN"/>
    <property type="match status" value="1"/>
</dbReference>
<dbReference type="FunFam" id="3.90.640.10:FF:000014">
    <property type="entry name" value="Putative actin-related protein 6"/>
    <property type="match status" value="1"/>
</dbReference>
<protein>
    <recommendedName>
        <fullName evidence="3">Actin-like protein ARP6</fullName>
    </recommendedName>
    <alternativeName>
        <fullName evidence="7">Actin-like protein arp6</fullName>
    </alternativeName>
</protein>
<dbReference type="SUPFAM" id="SSF53067">
    <property type="entry name" value="Actin-like ATPase domain"/>
    <property type="match status" value="2"/>
</dbReference>
<comment type="caution">
    <text evidence="8">The sequence shown here is derived from an EMBL/GenBank/DDBJ whole genome shotgun (WGS) entry which is preliminary data.</text>
</comment>
<evidence type="ECO:0000256" key="1">
    <source>
        <dbReference type="ARBA" id="ARBA00004496"/>
    </source>
</evidence>
<dbReference type="SMART" id="SM00268">
    <property type="entry name" value="ACTIN"/>
    <property type="match status" value="1"/>
</dbReference>